<protein>
    <submittedName>
        <fullName evidence="1">Uncharacterized protein</fullName>
    </submittedName>
</protein>
<keyword evidence="2" id="KW-1185">Reference proteome</keyword>
<sequence>MPILISLSLEYDSTSKRQMRIILVSFIRGSPFLLFYLYKEKQLCIRMDHEVGELLWQNGQVVLNSQTHRKPISTSYESKQVHKADQPLKGSVPFGNLNSMIQEDETASWLQYALDDSMEKDFFSDFSYEIPNVDIIKSEKTSKETASGAKNTKLASAEEAHVLVSSSTEPSQPVIKQCNSLHSAKNIMPPPKLHIVNSTTCPTLDGGRIVNSPNFPMPVKSNLGSMNELRREVEECSTMPMASSHCGSNQVHNELNLSPVSSNGVSPMKIYAGDVKEDVRKMFLQNEGGQTETIEMTLTSSSGGSRETDRMEKQTGGNQSHKRKERDADESECQSEEAEYASVEGNKPAQRSASSRRSRAAQVHNLSERRRRDRINEKMKALQELIPNCNKSDKASMLDEAIEYLKSLQLQLQIMWMGSGMTQMMYPSLQHYLSGMGMGMGIGMGHAPLPSIHGPMQLPRVPPINHSISPVLSNQTPICTSQVLNPINLQNQVQNTSMPDSYTHYLGIQPMQTAPQTTNLYMYGSETMQHNLRMALPNSTSPPSLPTGISPPCNAILFNKIQNDNLG</sequence>
<accession>A0ACC2L1S7</accession>
<dbReference type="Proteomes" id="UP001234297">
    <property type="component" value="Chromosome 6"/>
</dbReference>
<evidence type="ECO:0000313" key="1">
    <source>
        <dbReference type="EMBL" id="KAJ8627346.1"/>
    </source>
</evidence>
<dbReference type="EMBL" id="CM056814">
    <property type="protein sequence ID" value="KAJ8627346.1"/>
    <property type="molecule type" value="Genomic_DNA"/>
</dbReference>
<evidence type="ECO:0000313" key="2">
    <source>
        <dbReference type="Proteomes" id="UP001234297"/>
    </source>
</evidence>
<name>A0ACC2L1S7_PERAE</name>
<gene>
    <name evidence="1" type="ORF">MRB53_020653</name>
</gene>
<proteinExistence type="predicted"/>
<organism evidence="1 2">
    <name type="scientific">Persea americana</name>
    <name type="common">Avocado</name>
    <dbReference type="NCBI Taxonomy" id="3435"/>
    <lineage>
        <taxon>Eukaryota</taxon>
        <taxon>Viridiplantae</taxon>
        <taxon>Streptophyta</taxon>
        <taxon>Embryophyta</taxon>
        <taxon>Tracheophyta</taxon>
        <taxon>Spermatophyta</taxon>
        <taxon>Magnoliopsida</taxon>
        <taxon>Magnoliidae</taxon>
        <taxon>Laurales</taxon>
        <taxon>Lauraceae</taxon>
        <taxon>Persea</taxon>
    </lineage>
</organism>
<comment type="caution">
    <text evidence="1">The sequence shown here is derived from an EMBL/GenBank/DDBJ whole genome shotgun (WGS) entry which is preliminary data.</text>
</comment>
<reference evidence="1 2" key="1">
    <citation type="journal article" date="2022" name="Hortic Res">
        <title>A haplotype resolved chromosomal level avocado genome allows analysis of novel avocado genes.</title>
        <authorList>
            <person name="Nath O."/>
            <person name="Fletcher S.J."/>
            <person name="Hayward A."/>
            <person name="Shaw L.M."/>
            <person name="Masouleh A.K."/>
            <person name="Furtado A."/>
            <person name="Henry R.J."/>
            <person name="Mitter N."/>
        </authorList>
    </citation>
    <scope>NUCLEOTIDE SEQUENCE [LARGE SCALE GENOMIC DNA]</scope>
    <source>
        <strain evidence="2">cv. Hass</strain>
    </source>
</reference>